<feature type="compositionally biased region" description="Pro residues" evidence="1">
    <location>
        <begin position="177"/>
        <end position="201"/>
    </location>
</feature>
<gene>
    <name evidence="2" type="ORF">QO231_01145</name>
</gene>
<organism evidence="2 3">
    <name type="scientific">Sedimentitalea todarodis</name>
    <dbReference type="NCBI Taxonomy" id="1631240"/>
    <lineage>
        <taxon>Bacteria</taxon>
        <taxon>Pseudomonadati</taxon>
        <taxon>Pseudomonadota</taxon>
        <taxon>Alphaproteobacteria</taxon>
        <taxon>Rhodobacterales</taxon>
        <taxon>Paracoccaceae</taxon>
        <taxon>Sedimentitalea</taxon>
    </lineage>
</organism>
<reference evidence="3" key="1">
    <citation type="submission" date="2023-05" db="EMBL/GenBank/DDBJ databases">
        <title>Sedimentitalea sp. nov. JM2-8.</title>
        <authorList>
            <person name="Huang J."/>
        </authorList>
    </citation>
    <scope>NUCLEOTIDE SEQUENCE [LARGE SCALE GENOMIC DNA]</scope>
    <source>
        <strain evidence="3">KHS03</strain>
    </source>
</reference>
<protein>
    <submittedName>
        <fullName evidence="2">Energy transducer TonB</fullName>
    </submittedName>
</protein>
<dbReference type="Gene3D" id="3.30.1150.10">
    <property type="match status" value="1"/>
</dbReference>
<evidence type="ECO:0000313" key="2">
    <source>
        <dbReference type="EMBL" id="MDU9002451.1"/>
    </source>
</evidence>
<dbReference type="EMBL" id="JASMWN010000001">
    <property type="protein sequence ID" value="MDU9002451.1"/>
    <property type="molecule type" value="Genomic_DNA"/>
</dbReference>
<dbReference type="Proteomes" id="UP001255416">
    <property type="component" value="Unassembled WGS sequence"/>
</dbReference>
<feature type="compositionally biased region" description="Low complexity" evidence="1">
    <location>
        <begin position="144"/>
        <end position="157"/>
    </location>
</feature>
<accession>A0ABU3V8G0</accession>
<feature type="region of interest" description="Disordered" evidence="1">
    <location>
        <begin position="50"/>
        <end position="210"/>
    </location>
</feature>
<dbReference type="RefSeq" id="WP_316772276.1">
    <property type="nucleotide sequence ID" value="NZ_JASMWN010000001.1"/>
</dbReference>
<evidence type="ECO:0000313" key="3">
    <source>
        <dbReference type="Proteomes" id="UP001255416"/>
    </source>
</evidence>
<evidence type="ECO:0000256" key="1">
    <source>
        <dbReference type="SAM" id="MobiDB-lite"/>
    </source>
</evidence>
<keyword evidence="3" id="KW-1185">Reference proteome</keyword>
<name>A0ABU3V8G0_9RHOB</name>
<sequence length="338" mass="35519">MQTGTKISGIAHLGLIAVAIFGGAFRSEPLPFEVHEVSVISSEDFAALSVPRQPPQIADEPAAPEPPEPLAETPKPIARPEPEPVQAEPEPVPEPAEPDDAVVPEPTATPEIDRVAPEPVVTPPEDARPDVIEQAEVTPDEGAETPQEAQEATAPEQATDRIVTEAVETARLAPLRSPRPPRSRPTPPAPTPVAEPAPEAEPAPDTSTASAVDAAVAAALAGPATEPDAPVGPPLSAGEKDALRVAVSQCWNVDVGGKSSQVVVTVAMSLDQSGKVIGNSVRLLGSEGGNEQSVQTAFQAARRAILRCQKTGYELPADKYAQWRDIEMTFNPERMRIK</sequence>
<proteinExistence type="predicted"/>
<dbReference type="PRINTS" id="PR01217">
    <property type="entry name" value="PRICHEXTENSN"/>
</dbReference>
<comment type="caution">
    <text evidence="2">The sequence shown here is derived from an EMBL/GenBank/DDBJ whole genome shotgun (WGS) entry which is preliminary data.</text>
</comment>